<proteinExistence type="inferred from homology"/>
<keyword evidence="2" id="KW-0560">Oxidoreductase</keyword>
<evidence type="ECO:0000256" key="1">
    <source>
        <dbReference type="ARBA" id="ARBA00010139"/>
    </source>
</evidence>
<keyword evidence="3" id="KW-1185">Reference proteome</keyword>
<organism evidence="2 3">
    <name type="scientific">Eutypa lata (strain UCR-EL1)</name>
    <name type="common">Grapevine dieback disease fungus</name>
    <name type="synonym">Eutypa armeniacae</name>
    <dbReference type="NCBI Taxonomy" id="1287681"/>
    <lineage>
        <taxon>Eukaryota</taxon>
        <taxon>Fungi</taxon>
        <taxon>Dikarya</taxon>
        <taxon>Ascomycota</taxon>
        <taxon>Pezizomycotina</taxon>
        <taxon>Sordariomycetes</taxon>
        <taxon>Xylariomycetidae</taxon>
        <taxon>Xylariales</taxon>
        <taxon>Diatrypaceae</taxon>
        <taxon>Eutypa</taxon>
    </lineage>
</organism>
<accession>M7T529</accession>
<dbReference type="Gene3D" id="3.50.50.60">
    <property type="entry name" value="FAD/NAD(P)-binding domain"/>
    <property type="match status" value="2"/>
</dbReference>
<dbReference type="OMA" id="HSSIVYM"/>
<comment type="similarity">
    <text evidence="1">Belongs to the FAD-binding monooxygenase family.</text>
</comment>
<dbReference type="OrthoDB" id="74360at2759"/>
<name>M7T529_EUTLA</name>
<dbReference type="PANTHER" id="PTHR42877:SF12">
    <property type="entry name" value="MONOOXYGENASE"/>
    <property type="match status" value="1"/>
</dbReference>
<dbReference type="InterPro" id="IPR051209">
    <property type="entry name" value="FAD-bind_Monooxygenase_sf"/>
</dbReference>
<dbReference type="AlphaFoldDB" id="M7T529"/>
<dbReference type="InterPro" id="IPR036188">
    <property type="entry name" value="FAD/NAD-bd_sf"/>
</dbReference>
<protein>
    <submittedName>
        <fullName evidence="2">Putative phenylacetone monooxygenase protein</fullName>
    </submittedName>
</protein>
<dbReference type="Proteomes" id="UP000012174">
    <property type="component" value="Unassembled WGS sequence"/>
</dbReference>
<dbReference type="SUPFAM" id="SSF51905">
    <property type="entry name" value="FAD/NAD(P)-binding domain"/>
    <property type="match status" value="2"/>
</dbReference>
<sequence length="580" mass="65097">MTQLASPSEKPPYVVNEKPLGTAKHVRIVGIGAGAGGINMIRTLRKHLTDYEHVFYEKNDKVGGTWFENRYPGCRCDVPSHNYQFSWRPNPKWSNFFSTAEEIEQYLNTVCEEGHMLDSIKLQHKVVGAWWDETRGLWDLSVVNLKTGEEFRDEANFIIDGSGILNNWRWPDIPNIKSFKGDLVHTANWPKDFDYTNKTVAIIGNGSSGIQLLPTIRPDVQKLYHFVRTPTWVIPPRIMTMKVMGGPAKAILDEIELDEKENFSQAQIERFTNDPVFYRKFVKAIERDISGAFPILLNGGPVQKFAQAKATEYMAAMLGGDEKLCKTLIPQFPLGTRRITPAPGYLEALRAPNTEVITEGISSVVAEGIQLESGEIIKLDAIVCATGFDNTFVPRFPIVGRYGNVQDRMRAETPKGYMSVALPGVPNYFRPNAPIGHGSVFTLLEHVARYVARMIRKCQTEGIRAAAPSDAAVADYAEHVAAFMPRTAWAAPGRSWFKGGKEDGPVTALHPGSRVHFFHMLERPRGEDWDFTYDFVDGGERGSGNRFFYLGNGFSTRELVGPDTFDSTWYLDEEEAEKLS</sequence>
<evidence type="ECO:0000313" key="2">
    <source>
        <dbReference type="EMBL" id="EMR71707.1"/>
    </source>
</evidence>
<reference evidence="3" key="1">
    <citation type="journal article" date="2013" name="Genome Announc.">
        <title>Draft genome sequence of the grapevine dieback fungus Eutypa lata UCR-EL1.</title>
        <authorList>
            <person name="Blanco-Ulate B."/>
            <person name="Rolshausen P.E."/>
            <person name="Cantu D."/>
        </authorList>
    </citation>
    <scope>NUCLEOTIDE SEQUENCE [LARGE SCALE GENOMIC DNA]</scope>
    <source>
        <strain evidence="3">UCR-EL1</strain>
    </source>
</reference>
<dbReference type="Pfam" id="PF13450">
    <property type="entry name" value="NAD_binding_8"/>
    <property type="match status" value="1"/>
</dbReference>
<dbReference type="GO" id="GO:0004497">
    <property type="term" value="F:monooxygenase activity"/>
    <property type="evidence" value="ECO:0007669"/>
    <property type="project" value="UniProtKB-KW"/>
</dbReference>
<evidence type="ECO:0000313" key="3">
    <source>
        <dbReference type="Proteomes" id="UP000012174"/>
    </source>
</evidence>
<keyword evidence="2" id="KW-0503">Monooxygenase</keyword>
<dbReference type="HOGENOM" id="CLU_006937_6_1_1"/>
<dbReference type="eggNOG" id="KOG1399">
    <property type="taxonomic scope" value="Eukaryota"/>
</dbReference>
<dbReference type="EMBL" id="KB705597">
    <property type="protein sequence ID" value="EMR71707.1"/>
    <property type="molecule type" value="Genomic_DNA"/>
</dbReference>
<gene>
    <name evidence="2" type="ORF">UCREL1_1262</name>
</gene>
<dbReference type="PANTHER" id="PTHR42877">
    <property type="entry name" value="L-ORNITHINE N(5)-MONOOXYGENASE-RELATED"/>
    <property type="match status" value="1"/>
</dbReference>
<dbReference type="KEGG" id="ela:UCREL1_1262"/>